<dbReference type="FunFam" id="1.20.1420.30:FF:000004">
    <property type="entry name" value="Sodium/potassium/calcium exchanger 2 isoform 1"/>
    <property type="match status" value="1"/>
</dbReference>
<evidence type="ECO:0000313" key="12">
    <source>
        <dbReference type="Proteomes" id="UP000677054"/>
    </source>
</evidence>
<feature type="compositionally biased region" description="Basic and acidic residues" evidence="8">
    <location>
        <begin position="364"/>
        <end position="375"/>
    </location>
</feature>
<evidence type="ECO:0000256" key="1">
    <source>
        <dbReference type="ARBA" id="ARBA00004141"/>
    </source>
</evidence>
<feature type="transmembrane region" description="Helical" evidence="9">
    <location>
        <begin position="94"/>
        <end position="113"/>
    </location>
</feature>
<keyword evidence="3" id="KW-0050">Antiport</keyword>
<dbReference type="Gene3D" id="1.20.1420.30">
    <property type="entry name" value="NCX, central ion-binding region"/>
    <property type="match status" value="1"/>
</dbReference>
<feature type="compositionally biased region" description="Polar residues" evidence="8">
    <location>
        <begin position="269"/>
        <end position="312"/>
    </location>
</feature>
<evidence type="ECO:0000256" key="8">
    <source>
        <dbReference type="SAM" id="MobiDB-lite"/>
    </source>
</evidence>
<dbReference type="Proteomes" id="UP000677054">
    <property type="component" value="Unassembled WGS sequence"/>
</dbReference>
<name>A0A7R9A4K9_9CRUS</name>
<feature type="region of interest" description="Disordered" evidence="8">
    <location>
        <begin position="399"/>
        <end position="441"/>
    </location>
</feature>
<dbReference type="EMBL" id="CAJPEV010001027">
    <property type="protein sequence ID" value="CAG0890253.1"/>
    <property type="molecule type" value="Genomic_DNA"/>
</dbReference>
<feature type="domain" description="Sodium/calcium exchanger membrane region" evidence="10">
    <location>
        <begin position="1"/>
        <end position="136"/>
    </location>
</feature>
<keyword evidence="4" id="KW-0406">Ion transport</keyword>
<organism evidence="11">
    <name type="scientific">Darwinula stevensoni</name>
    <dbReference type="NCBI Taxonomy" id="69355"/>
    <lineage>
        <taxon>Eukaryota</taxon>
        <taxon>Metazoa</taxon>
        <taxon>Ecdysozoa</taxon>
        <taxon>Arthropoda</taxon>
        <taxon>Crustacea</taxon>
        <taxon>Oligostraca</taxon>
        <taxon>Ostracoda</taxon>
        <taxon>Podocopa</taxon>
        <taxon>Podocopida</taxon>
        <taxon>Darwinulocopina</taxon>
        <taxon>Darwinuloidea</taxon>
        <taxon>Darwinulidae</taxon>
        <taxon>Darwinula</taxon>
    </lineage>
</organism>
<evidence type="ECO:0000313" key="11">
    <source>
        <dbReference type="EMBL" id="CAD7246063.1"/>
    </source>
</evidence>
<reference evidence="11" key="1">
    <citation type="submission" date="2020-11" db="EMBL/GenBank/DDBJ databases">
        <authorList>
            <person name="Tran Van P."/>
        </authorList>
    </citation>
    <scope>NUCLEOTIDE SEQUENCE</scope>
</reference>
<keyword evidence="4" id="KW-0109">Calcium transport</keyword>
<keyword evidence="5 9" id="KW-0812">Transmembrane</keyword>
<feature type="region of interest" description="Disordered" evidence="8">
    <location>
        <begin position="170"/>
        <end position="189"/>
    </location>
</feature>
<dbReference type="GO" id="GO:0005886">
    <property type="term" value="C:plasma membrane"/>
    <property type="evidence" value="ECO:0007669"/>
    <property type="project" value="TreeGrafter"/>
</dbReference>
<protein>
    <recommendedName>
        <fullName evidence="10">Sodium/calcium exchanger membrane region domain-containing protein</fullName>
    </recommendedName>
</protein>
<accession>A0A7R9A4K9</accession>
<dbReference type="GO" id="GO:0008273">
    <property type="term" value="F:calcium, potassium:sodium antiporter activity"/>
    <property type="evidence" value="ECO:0007669"/>
    <property type="project" value="TreeGrafter"/>
</dbReference>
<evidence type="ECO:0000256" key="5">
    <source>
        <dbReference type="ARBA" id="ARBA00022692"/>
    </source>
</evidence>
<dbReference type="EMBL" id="LR900544">
    <property type="protein sequence ID" value="CAD7246063.1"/>
    <property type="molecule type" value="Genomic_DNA"/>
</dbReference>
<sequence>MFVALAVVCDEFFVPALEVIIEKLAISENVAGATFMAAGGSAPELFTSVIGVFVSFDDVGIGTIVGSAVFNILFVIGMCALFSRSILHLTWYPLVRDCSFYSLSLIILILCFLNSQVQWYEALSLLLVYAAYVGYMKFDERVETWAKRKFGRKMDSRVQSTDQLVNARKGSTMTTAGSPGRRATTGNIGIHGQNSKFRQGLLQLMIHSIDPMHEGKLDDKATQMRAIASLRAILEATKAKETENDKDKGESSKTENGDLTVKTVEPMGSTLSSGFQSANTSHNSGSSQHIQRRQLQSNPTPIGTVNDPSSSGAGIPPVPSPLPNSNSAEDPTILTAEQVKRVEVRERKRAYGPVGEDDDNDDDKDNRSRKIDRGDALNSKSEPQVRFCAIFVLHPSHIRSMGGGRAKTSGKGRGRRGALDKGKDTGARDKGKDTGEENRKGGLWTVIGPNGEVEGAFMTYRGRQTICSISL</sequence>
<feature type="transmembrane region" description="Helical" evidence="9">
    <location>
        <begin position="59"/>
        <end position="82"/>
    </location>
</feature>
<feature type="compositionally biased region" description="Basic and acidic residues" evidence="8">
    <location>
        <begin position="417"/>
        <end position="440"/>
    </location>
</feature>
<evidence type="ECO:0000256" key="6">
    <source>
        <dbReference type="ARBA" id="ARBA00022989"/>
    </source>
</evidence>
<evidence type="ECO:0000256" key="7">
    <source>
        <dbReference type="ARBA" id="ARBA00023136"/>
    </source>
</evidence>
<comment type="subcellular location">
    <subcellularLocation>
        <location evidence="1">Membrane</location>
        <topology evidence="1">Multi-pass membrane protein</topology>
    </subcellularLocation>
</comment>
<dbReference type="InterPro" id="IPR044880">
    <property type="entry name" value="NCX_ion-bd_dom_sf"/>
</dbReference>
<proteinExistence type="inferred from homology"/>
<feature type="compositionally biased region" description="Basic and acidic residues" evidence="8">
    <location>
        <begin position="238"/>
        <end position="256"/>
    </location>
</feature>
<evidence type="ECO:0000256" key="2">
    <source>
        <dbReference type="ARBA" id="ARBA00005364"/>
    </source>
</evidence>
<dbReference type="PANTHER" id="PTHR10846">
    <property type="entry name" value="SODIUM/POTASSIUM/CALCIUM EXCHANGER"/>
    <property type="match status" value="1"/>
</dbReference>
<evidence type="ECO:0000256" key="9">
    <source>
        <dbReference type="SAM" id="Phobius"/>
    </source>
</evidence>
<evidence type="ECO:0000259" key="10">
    <source>
        <dbReference type="Pfam" id="PF01699"/>
    </source>
</evidence>
<keyword evidence="4" id="KW-0813">Transport</keyword>
<dbReference type="GO" id="GO:0006874">
    <property type="term" value="P:intracellular calcium ion homeostasis"/>
    <property type="evidence" value="ECO:0007669"/>
    <property type="project" value="TreeGrafter"/>
</dbReference>
<dbReference type="InterPro" id="IPR004481">
    <property type="entry name" value="K/Na/Ca-exchanger"/>
</dbReference>
<dbReference type="PANTHER" id="PTHR10846:SF72">
    <property type="entry name" value="SODIUM_POTASSIUM_CALCIUM EXCHANGER NCKX30C"/>
    <property type="match status" value="1"/>
</dbReference>
<dbReference type="AlphaFoldDB" id="A0A7R9A4K9"/>
<keyword evidence="12" id="KW-1185">Reference proteome</keyword>
<dbReference type="GO" id="GO:0005262">
    <property type="term" value="F:calcium channel activity"/>
    <property type="evidence" value="ECO:0007669"/>
    <property type="project" value="TreeGrafter"/>
</dbReference>
<keyword evidence="4" id="KW-0106">Calcium</keyword>
<gene>
    <name evidence="11" type="ORF">DSTB1V02_LOCUS5926</name>
</gene>
<dbReference type="OrthoDB" id="2127281at2759"/>
<dbReference type="InterPro" id="IPR004837">
    <property type="entry name" value="NaCa_Exmemb"/>
</dbReference>
<keyword evidence="6 9" id="KW-1133">Transmembrane helix</keyword>
<evidence type="ECO:0000256" key="4">
    <source>
        <dbReference type="ARBA" id="ARBA00022568"/>
    </source>
</evidence>
<feature type="region of interest" description="Disordered" evidence="8">
    <location>
        <begin position="238"/>
        <end position="379"/>
    </location>
</feature>
<dbReference type="Pfam" id="PF01699">
    <property type="entry name" value="Na_Ca_ex"/>
    <property type="match status" value="1"/>
</dbReference>
<comment type="similarity">
    <text evidence="2">Belongs to the Ca(2+):cation antiporter (CaCA) (TC 2.A.19) family. SLC24A subfamily.</text>
</comment>
<evidence type="ECO:0000256" key="3">
    <source>
        <dbReference type="ARBA" id="ARBA00022449"/>
    </source>
</evidence>
<keyword evidence="7 9" id="KW-0472">Membrane</keyword>